<reference evidence="2" key="4">
    <citation type="submission" date="2025-09" db="UniProtKB">
        <authorList>
            <consortium name="Ensembl"/>
        </authorList>
    </citation>
    <scope>IDENTIFICATION</scope>
    <source>
        <strain evidence="2">C57BL/6J</strain>
    </source>
</reference>
<accession>A0A3B2W7U6</accession>
<dbReference type="ExpressionAtlas" id="A0A3B2W7U6">
    <property type="expression patterns" value="baseline and differential"/>
</dbReference>
<feature type="domain" description="CARD" evidence="1">
    <location>
        <begin position="1"/>
        <end position="88"/>
    </location>
</feature>
<dbReference type="Pfam" id="PF00619">
    <property type="entry name" value="CARD"/>
    <property type="match status" value="1"/>
</dbReference>
<dbReference type="PROSITE" id="PS50209">
    <property type="entry name" value="CARD"/>
    <property type="match status" value="1"/>
</dbReference>
<dbReference type="FunFam" id="1.10.533.10:FF:000068">
    <property type="entry name" value="NLR family CARD domain containing 4"/>
    <property type="match status" value="1"/>
</dbReference>
<dbReference type="MGI" id="MGI:3036243">
    <property type="gene designation" value="Nlrc4"/>
</dbReference>
<keyword evidence="4" id="KW-1185">Reference proteome</keyword>
<dbReference type="GO" id="GO:0042981">
    <property type="term" value="P:regulation of apoptotic process"/>
    <property type="evidence" value="ECO:0007669"/>
    <property type="project" value="InterPro"/>
</dbReference>
<keyword evidence="5" id="KW-1267">Proteomics identification</keyword>
<evidence type="ECO:0000313" key="2">
    <source>
        <dbReference type="Ensembl" id="ENSMUSP00000156704.2"/>
    </source>
</evidence>
<dbReference type="PANTHER" id="PTHR47688:SF1">
    <property type="entry name" value="NLR FAMILY CARD DOMAIN-CONTAINING PROTEIN 4"/>
    <property type="match status" value="1"/>
</dbReference>
<dbReference type="AlphaFoldDB" id="A0A3B2W7U6"/>
<dbReference type="Ensembl" id="ENSMUST00000233637.2">
    <property type="protein sequence ID" value="ENSMUSP00000156704.2"/>
    <property type="gene ID" value="ENSMUSG00000039193.10"/>
</dbReference>
<evidence type="ECO:0000313" key="4">
    <source>
        <dbReference type="Proteomes" id="UP000000589"/>
    </source>
</evidence>
<dbReference type="AGR" id="MGI:3036243"/>
<dbReference type="VEuPathDB" id="HostDB:ENSMUSG00000039193"/>
<reference evidence="2 4" key="2">
    <citation type="journal article" date="2011" name="PLoS Biol.">
        <title>Modernizing reference genome assemblies.</title>
        <authorList>
            <person name="Church D.M."/>
            <person name="Schneider V.A."/>
            <person name="Graves T."/>
            <person name="Auger K."/>
            <person name="Cunningham F."/>
            <person name="Bouk N."/>
            <person name="Chen H.C."/>
            <person name="Agarwala R."/>
            <person name="McLaren W.M."/>
            <person name="Ritchie G.R."/>
            <person name="Albracht D."/>
            <person name="Kremitzki M."/>
            <person name="Rock S."/>
            <person name="Kotkiewicz H."/>
            <person name="Kremitzki C."/>
            <person name="Wollam A."/>
            <person name="Trani L."/>
            <person name="Fulton L."/>
            <person name="Fulton R."/>
            <person name="Matthews L."/>
            <person name="Whitehead S."/>
            <person name="Chow W."/>
            <person name="Torrance J."/>
            <person name="Dunn M."/>
            <person name="Harden G."/>
            <person name="Threadgold G."/>
            <person name="Wood J."/>
            <person name="Collins J."/>
            <person name="Heath P."/>
            <person name="Griffiths G."/>
            <person name="Pelan S."/>
            <person name="Grafham D."/>
            <person name="Eichler E.E."/>
            <person name="Weinstock G."/>
            <person name="Mardis E.R."/>
            <person name="Wilson R.K."/>
            <person name="Howe K."/>
            <person name="Flicek P."/>
            <person name="Hubbard T."/>
        </authorList>
    </citation>
    <scope>NUCLEOTIDE SEQUENCE [LARGE SCALE GENOMIC DNA]</scope>
    <source>
        <strain evidence="2 4">C57BL/6J</strain>
    </source>
</reference>
<dbReference type="Gene3D" id="1.10.533.10">
    <property type="entry name" value="Death Domain, Fas"/>
    <property type="match status" value="1"/>
</dbReference>
<reference evidence="2" key="3">
    <citation type="submission" date="2025-08" db="UniProtKB">
        <authorList>
            <consortium name="Ensembl"/>
        </authorList>
    </citation>
    <scope>IDENTIFICATION</scope>
    <source>
        <strain evidence="2">C57BL/6J</strain>
    </source>
</reference>
<name>A0A3B2W7U6_MOUSE</name>
<evidence type="ECO:0000259" key="1">
    <source>
        <dbReference type="PROSITE" id="PS50209"/>
    </source>
</evidence>
<proteinExistence type="evidence at protein level"/>
<gene>
    <name evidence="2 3" type="primary">Nlrc4</name>
</gene>
<dbReference type="SMR" id="A0A3B2W7U6"/>
<evidence type="ECO:0000313" key="3">
    <source>
        <dbReference type="MGI" id="MGI:3036243"/>
    </source>
</evidence>
<dbReference type="InterPro" id="IPR001315">
    <property type="entry name" value="CARD"/>
</dbReference>
<evidence type="ECO:0007829" key="5">
    <source>
        <dbReference type="ProteomicsDB" id="A0A3B2W7U6"/>
    </source>
</evidence>
<dbReference type="InterPro" id="IPR011029">
    <property type="entry name" value="DEATH-like_dom_sf"/>
</dbReference>
<dbReference type="GeneTree" id="ENSGT00940000161744"/>
<dbReference type="Bgee" id="ENSMUSG00000039193">
    <property type="expression patterns" value="Expressed in jejunum and 36 other cell types or tissues"/>
</dbReference>
<organism evidence="2 4">
    <name type="scientific">Mus musculus</name>
    <name type="common">Mouse</name>
    <dbReference type="NCBI Taxonomy" id="10090"/>
    <lineage>
        <taxon>Eukaryota</taxon>
        <taxon>Metazoa</taxon>
        <taxon>Chordata</taxon>
        <taxon>Craniata</taxon>
        <taxon>Vertebrata</taxon>
        <taxon>Euteleostomi</taxon>
        <taxon>Mammalia</taxon>
        <taxon>Eutheria</taxon>
        <taxon>Euarchontoglires</taxon>
        <taxon>Glires</taxon>
        <taxon>Rodentia</taxon>
        <taxon>Myomorpha</taxon>
        <taxon>Muroidea</taxon>
        <taxon>Muridae</taxon>
        <taxon>Murinae</taxon>
        <taxon>Mus</taxon>
        <taxon>Mus</taxon>
    </lineage>
</organism>
<dbReference type="Antibodypedia" id="14265">
    <property type="antibodies" value="341 antibodies from 37 providers"/>
</dbReference>
<dbReference type="InterPro" id="IPR042220">
    <property type="entry name" value="NLRC4"/>
</dbReference>
<dbReference type="CDD" id="cd01671">
    <property type="entry name" value="CARD"/>
    <property type="match status" value="1"/>
</dbReference>
<protein>
    <submittedName>
        <fullName evidence="2">NLR family, CARD domain containing 4</fullName>
    </submittedName>
</protein>
<dbReference type="Proteomes" id="UP000000589">
    <property type="component" value="Chromosome 17"/>
</dbReference>
<dbReference type="PANTHER" id="PTHR47688">
    <property type="entry name" value="NLR FAMILY CARD DOMAIN-CONTAINING PROTEIN 4"/>
    <property type="match status" value="1"/>
</dbReference>
<reference evidence="2 4" key="1">
    <citation type="journal article" date="2009" name="PLoS Biol.">
        <title>Lineage-specific biology revealed by a finished genome assembly of the mouse.</title>
        <authorList>
            <consortium name="Mouse Genome Sequencing Consortium"/>
            <person name="Church D.M."/>
            <person name="Goodstadt L."/>
            <person name="Hillier L.W."/>
            <person name="Zody M.C."/>
            <person name="Goldstein S."/>
            <person name="She X."/>
            <person name="Bult C.J."/>
            <person name="Agarwala R."/>
            <person name="Cherry J.L."/>
            <person name="DiCuccio M."/>
            <person name="Hlavina W."/>
            <person name="Kapustin Y."/>
            <person name="Meric P."/>
            <person name="Maglott D."/>
            <person name="Birtle Z."/>
            <person name="Marques A.C."/>
            <person name="Graves T."/>
            <person name="Zhou S."/>
            <person name="Teague B."/>
            <person name="Potamousis K."/>
            <person name="Churas C."/>
            <person name="Place M."/>
            <person name="Herschleb J."/>
            <person name="Runnheim R."/>
            <person name="Forrest D."/>
            <person name="Amos-Landgraf J."/>
            <person name="Schwartz D.C."/>
            <person name="Cheng Z."/>
            <person name="Lindblad-Toh K."/>
            <person name="Eichler E.E."/>
            <person name="Ponting C.P."/>
        </authorList>
    </citation>
    <scope>NUCLEOTIDE SEQUENCE [LARGE SCALE GENOMIC DNA]</scope>
    <source>
        <strain evidence="2 4">C57BL/6J</strain>
    </source>
</reference>
<dbReference type="SUPFAM" id="SSF47986">
    <property type="entry name" value="DEATH domain"/>
    <property type="match status" value="1"/>
</dbReference>
<sequence length="116" mass="13423">MNFIRNNRRALIQRMGLTVTKQICDDLFALNVLNNQEANVIYCEPLEQEAARKIIHMTMQKGSAACNLFLKSLENWDYFVYQDLTGQSHRRRPECFGPEFKGLVQQPCFSELLPPG</sequence>